<dbReference type="InterPro" id="IPR011095">
    <property type="entry name" value="Dala_Dala_lig_C"/>
</dbReference>
<dbReference type="Gene3D" id="3.30.470.20">
    <property type="entry name" value="ATP-grasp fold, B domain"/>
    <property type="match status" value="1"/>
</dbReference>
<feature type="domain" description="ATP-grasp" evidence="5">
    <location>
        <begin position="168"/>
        <end position="374"/>
    </location>
</feature>
<evidence type="ECO:0000259" key="5">
    <source>
        <dbReference type="PROSITE" id="PS50975"/>
    </source>
</evidence>
<feature type="coiled-coil region" evidence="4">
    <location>
        <begin position="3"/>
        <end position="34"/>
    </location>
</feature>
<accession>A0A0G1IZQ4</accession>
<dbReference type="GO" id="GO:0005524">
    <property type="term" value="F:ATP binding"/>
    <property type="evidence" value="ECO:0007669"/>
    <property type="project" value="UniProtKB-UniRule"/>
</dbReference>
<dbReference type="InterPro" id="IPR011761">
    <property type="entry name" value="ATP-grasp"/>
</dbReference>
<dbReference type="PROSITE" id="PS50975">
    <property type="entry name" value="ATP_GRASP"/>
    <property type="match status" value="1"/>
</dbReference>
<dbReference type="Proteomes" id="UP000034097">
    <property type="component" value="Unassembled WGS sequence"/>
</dbReference>
<evidence type="ECO:0000256" key="3">
    <source>
        <dbReference type="PROSITE-ProRule" id="PRU00409"/>
    </source>
</evidence>
<dbReference type="SUPFAM" id="SSF56059">
    <property type="entry name" value="Glutathione synthetase ATP-binding domain-like"/>
    <property type="match status" value="1"/>
</dbReference>
<dbReference type="AlphaFoldDB" id="A0A0G1IZQ4"/>
<evidence type="ECO:0000313" key="6">
    <source>
        <dbReference type="EMBL" id="KKT37297.1"/>
    </source>
</evidence>
<evidence type="ECO:0000256" key="1">
    <source>
        <dbReference type="ARBA" id="ARBA00010871"/>
    </source>
</evidence>
<dbReference type="PANTHER" id="PTHR23132">
    <property type="entry name" value="D-ALANINE--D-ALANINE LIGASE"/>
    <property type="match status" value="1"/>
</dbReference>
<keyword evidence="4" id="KW-0175">Coiled coil</keyword>
<dbReference type="InterPro" id="IPR013815">
    <property type="entry name" value="ATP_grasp_subdomain_1"/>
</dbReference>
<dbReference type="EMBL" id="LCHQ01000036">
    <property type="protein sequence ID" value="KKT37297.1"/>
    <property type="molecule type" value="Genomic_DNA"/>
</dbReference>
<evidence type="ECO:0000313" key="7">
    <source>
        <dbReference type="Proteomes" id="UP000034097"/>
    </source>
</evidence>
<comment type="similarity">
    <text evidence="1">Belongs to the D-alanine--D-alanine ligase family.</text>
</comment>
<protein>
    <submittedName>
        <fullName evidence="6">D-alanine-D-alanine ligase</fullName>
    </submittedName>
</protein>
<dbReference type="Gene3D" id="3.30.1490.20">
    <property type="entry name" value="ATP-grasp fold, A domain"/>
    <property type="match status" value="1"/>
</dbReference>
<reference evidence="6 7" key="1">
    <citation type="journal article" date="2015" name="Nature">
        <title>rRNA introns, odd ribosomes, and small enigmatic genomes across a large radiation of phyla.</title>
        <authorList>
            <person name="Brown C.T."/>
            <person name="Hug L.A."/>
            <person name="Thomas B.C."/>
            <person name="Sharon I."/>
            <person name="Castelle C.J."/>
            <person name="Singh A."/>
            <person name="Wilkins M.J."/>
            <person name="Williams K.H."/>
            <person name="Banfield J.F."/>
        </authorList>
    </citation>
    <scope>NUCLEOTIDE SEQUENCE [LARGE SCALE GENOMIC DNA]</scope>
</reference>
<name>A0A0G1IZQ4_9BACT</name>
<keyword evidence="3" id="KW-0547">Nucleotide-binding</keyword>
<keyword evidence="3" id="KW-0067">ATP-binding</keyword>
<organism evidence="6 7">
    <name type="scientific">Candidatus Collierbacteria bacterium GW2011_GWF1_44_12</name>
    <dbReference type="NCBI Taxonomy" id="1618402"/>
    <lineage>
        <taxon>Bacteria</taxon>
        <taxon>Candidatus Collieribacteriota</taxon>
    </lineage>
</organism>
<proteinExistence type="inferred from homology"/>
<evidence type="ECO:0000256" key="2">
    <source>
        <dbReference type="ARBA" id="ARBA00022598"/>
    </source>
</evidence>
<dbReference type="GO" id="GO:0008716">
    <property type="term" value="F:D-alanine-D-alanine ligase activity"/>
    <property type="evidence" value="ECO:0007669"/>
    <property type="project" value="InterPro"/>
</dbReference>
<comment type="caution">
    <text evidence="6">The sequence shown here is derived from an EMBL/GenBank/DDBJ whole genome shotgun (WGS) entry which is preliminary data.</text>
</comment>
<gene>
    <name evidence="6" type="ORF">UW26_C0036G0003</name>
</gene>
<sequence>MGIKELLGLNKKVTEKAEEKKDQAAEIKAEEKQESITPKVVKKAKLRIDRQALKKLGLVVVAYSHVEREWFPTEESYYAEVEVEDRAKEVAERVKGLGVNVKTLPGDPYFLTNLLVDKPDLVLNLVDTLKGKDKLQTSVPAALELSNIPYTGAGMEGLVIGNNRNLTKRLLLAYGIPTPAFQFIRRAKTAVQEDLGLPLIVKLNESGGSVGIDDHAVKETVKDAQKKVNKMVSTYKIPVIVEQFIDGPEVTVVVFDDGSKKHVYMGQKIFRKKPDGKHYFTSFESYDDIRAYTYKHVEEPLASKISQLAIRAFRGLHHKDWAKFDVRVQDDTGIPYFTDSNPNTAFGPDAGLPMTEVLALHGISFDEVLASLLSNYARGQK</sequence>
<evidence type="ECO:0000256" key="4">
    <source>
        <dbReference type="SAM" id="Coils"/>
    </source>
</evidence>
<dbReference type="Pfam" id="PF07478">
    <property type="entry name" value="Dala_Dala_lig_C"/>
    <property type="match status" value="1"/>
</dbReference>
<dbReference type="GO" id="GO:0046872">
    <property type="term" value="F:metal ion binding"/>
    <property type="evidence" value="ECO:0007669"/>
    <property type="project" value="InterPro"/>
</dbReference>
<dbReference type="PANTHER" id="PTHR23132:SF23">
    <property type="entry name" value="D-ALANINE--D-ALANINE LIGASE B"/>
    <property type="match status" value="1"/>
</dbReference>
<keyword evidence="2 6" id="KW-0436">Ligase</keyword>